<organism evidence="2 3">
    <name type="scientific">Paenibacillus eucommiae</name>
    <dbReference type="NCBI Taxonomy" id="1355755"/>
    <lineage>
        <taxon>Bacteria</taxon>
        <taxon>Bacillati</taxon>
        <taxon>Bacillota</taxon>
        <taxon>Bacilli</taxon>
        <taxon>Bacillales</taxon>
        <taxon>Paenibacillaceae</taxon>
        <taxon>Paenibacillus</taxon>
    </lineage>
</organism>
<dbReference type="Gene3D" id="3.40.50.1820">
    <property type="entry name" value="alpha/beta hydrolase"/>
    <property type="match status" value="1"/>
</dbReference>
<dbReference type="Proteomes" id="UP001519287">
    <property type="component" value="Unassembled WGS sequence"/>
</dbReference>
<gene>
    <name evidence="2" type="ORF">J2Z66_006914</name>
</gene>
<comment type="caution">
    <text evidence="2">The sequence shown here is derived from an EMBL/GenBank/DDBJ whole genome shotgun (WGS) entry which is preliminary data.</text>
</comment>
<protein>
    <submittedName>
        <fullName evidence="2">Alpha-beta hydrolase superfamily lysophospholipase</fullName>
    </submittedName>
</protein>
<dbReference type="GO" id="GO:0016787">
    <property type="term" value="F:hydrolase activity"/>
    <property type="evidence" value="ECO:0007669"/>
    <property type="project" value="UniProtKB-KW"/>
</dbReference>
<proteinExistence type="predicted"/>
<dbReference type="InterPro" id="IPR029058">
    <property type="entry name" value="AB_hydrolase_fold"/>
</dbReference>
<feature type="domain" description="Serine aminopeptidase S33" evidence="1">
    <location>
        <begin position="29"/>
        <end position="291"/>
    </location>
</feature>
<evidence type="ECO:0000313" key="2">
    <source>
        <dbReference type="EMBL" id="MBP1995272.1"/>
    </source>
</evidence>
<evidence type="ECO:0000313" key="3">
    <source>
        <dbReference type="Proteomes" id="UP001519287"/>
    </source>
</evidence>
<dbReference type="Pfam" id="PF12146">
    <property type="entry name" value="Hydrolase_4"/>
    <property type="match status" value="1"/>
</dbReference>
<reference evidence="2 3" key="1">
    <citation type="submission" date="2021-03" db="EMBL/GenBank/DDBJ databases">
        <title>Genomic Encyclopedia of Type Strains, Phase IV (KMG-IV): sequencing the most valuable type-strain genomes for metagenomic binning, comparative biology and taxonomic classification.</title>
        <authorList>
            <person name="Goeker M."/>
        </authorList>
    </citation>
    <scope>NUCLEOTIDE SEQUENCE [LARGE SCALE GENOMIC DNA]</scope>
    <source>
        <strain evidence="2 3">DSM 26048</strain>
    </source>
</reference>
<keyword evidence="2" id="KW-0378">Hydrolase</keyword>
<dbReference type="InterPro" id="IPR022742">
    <property type="entry name" value="Hydrolase_4"/>
</dbReference>
<accession>A0ABS4J5Z6</accession>
<keyword evidence="3" id="KW-1185">Reference proteome</keyword>
<dbReference type="RefSeq" id="WP_209977082.1">
    <property type="nucleotide sequence ID" value="NZ_JAGGLB010000032.1"/>
</dbReference>
<dbReference type="SUPFAM" id="SSF53474">
    <property type="entry name" value="alpha/beta-Hydrolases"/>
    <property type="match status" value="1"/>
</dbReference>
<dbReference type="EMBL" id="JAGGLB010000032">
    <property type="protein sequence ID" value="MBP1995272.1"/>
    <property type="molecule type" value="Genomic_DNA"/>
</dbReference>
<dbReference type="PANTHER" id="PTHR11614">
    <property type="entry name" value="PHOSPHOLIPASE-RELATED"/>
    <property type="match status" value="1"/>
</dbReference>
<evidence type="ECO:0000259" key="1">
    <source>
        <dbReference type="Pfam" id="PF12146"/>
    </source>
</evidence>
<sequence>MKTKHFTLKVDDGTEIFVYVWLPEVEGGVKAVVQIAHGMAETAARYERLARRLTEAGYAVYANDHRGHGKTAGTPEKVGILGPDGFNLMTEEMAKLTDRIHSFHKEVPVILFGHSMGSFLTQQYMYRFPDKVNGIILSGSNGPQASTLTAAVWIAKLEARLRGEQHRSKLLDRLSFGAYNQNFRPNRSAFDWLSRDTSEVDAYMQDPFCGVVFTSSFFRDFFKGLLEIHLPENMKLIPKELPVYVFSGDEDPVGGRGKGIRKLLAIYTQLGLQHVSSKLYSGGRHEMLNELNRDEVTEDIIEWLGSIVRL</sequence>
<name>A0ABS4J5Z6_9BACL</name>
<dbReference type="InterPro" id="IPR051044">
    <property type="entry name" value="MAG_DAG_Lipase"/>
</dbReference>